<keyword evidence="8" id="KW-1185">Reference proteome</keyword>
<evidence type="ECO:0000256" key="6">
    <source>
        <dbReference type="SAM" id="Phobius"/>
    </source>
</evidence>
<feature type="compositionally biased region" description="Basic and acidic residues" evidence="5">
    <location>
        <begin position="38"/>
        <end position="47"/>
    </location>
</feature>
<feature type="transmembrane region" description="Helical" evidence="6">
    <location>
        <begin position="444"/>
        <end position="464"/>
    </location>
</feature>
<keyword evidence="3 6" id="KW-1133">Transmembrane helix</keyword>
<evidence type="ECO:0008006" key="9">
    <source>
        <dbReference type="Google" id="ProtNLM"/>
    </source>
</evidence>
<evidence type="ECO:0000256" key="3">
    <source>
        <dbReference type="ARBA" id="ARBA00022989"/>
    </source>
</evidence>
<evidence type="ECO:0000313" key="7">
    <source>
        <dbReference type="EMBL" id="KAL1599634.1"/>
    </source>
</evidence>
<feature type="transmembrane region" description="Helical" evidence="6">
    <location>
        <begin position="145"/>
        <end position="162"/>
    </location>
</feature>
<evidence type="ECO:0000256" key="1">
    <source>
        <dbReference type="ARBA" id="ARBA00004141"/>
    </source>
</evidence>
<dbReference type="PANTHER" id="PTHR11785:SF382">
    <property type="entry name" value="LOW-AFFINITY METHIONINE PERMEASE"/>
    <property type="match status" value="1"/>
</dbReference>
<dbReference type="PANTHER" id="PTHR11785">
    <property type="entry name" value="AMINO ACID TRANSPORTER"/>
    <property type="match status" value="1"/>
</dbReference>
<keyword evidence="2 6" id="KW-0812">Transmembrane</keyword>
<proteinExistence type="predicted"/>
<dbReference type="Gene3D" id="1.20.1740.10">
    <property type="entry name" value="Amino acid/polyamine transporter I"/>
    <property type="match status" value="1"/>
</dbReference>
<dbReference type="EMBL" id="JAKJXO020000010">
    <property type="protein sequence ID" value="KAL1599634.1"/>
    <property type="molecule type" value="Genomic_DNA"/>
</dbReference>
<reference evidence="7 8" key="1">
    <citation type="submission" date="2024-02" db="EMBL/GenBank/DDBJ databases">
        <title>De novo assembly and annotation of 12 fungi associated with fruit tree decline syndrome in Ontario, Canada.</title>
        <authorList>
            <person name="Sulman M."/>
            <person name="Ellouze W."/>
            <person name="Ilyukhin E."/>
        </authorList>
    </citation>
    <scope>NUCLEOTIDE SEQUENCE [LARGE SCALE GENOMIC DNA]</scope>
    <source>
        <strain evidence="7 8">M42-189</strain>
    </source>
</reference>
<feature type="transmembrane region" description="Helical" evidence="6">
    <location>
        <begin position="102"/>
        <end position="120"/>
    </location>
</feature>
<evidence type="ECO:0000256" key="4">
    <source>
        <dbReference type="ARBA" id="ARBA00023136"/>
    </source>
</evidence>
<accession>A0ABR3R5C4</accession>
<dbReference type="Pfam" id="PF13520">
    <property type="entry name" value="AA_permease_2"/>
    <property type="match status" value="2"/>
</dbReference>
<feature type="compositionally biased region" description="Low complexity" evidence="5">
    <location>
        <begin position="1"/>
        <end position="30"/>
    </location>
</feature>
<evidence type="ECO:0000313" key="8">
    <source>
        <dbReference type="Proteomes" id="UP001521785"/>
    </source>
</evidence>
<gene>
    <name evidence="7" type="ORF">SLS60_007437</name>
</gene>
<dbReference type="InterPro" id="IPR050598">
    <property type="entry name" value="AminoAcid_Transporter"/>
</dbReference>
<sequence length="526" mass="58829">MNQVTRSISISETSSSRQQIQLSPAASAASLVPGSNHAPEEHNDGDARSPPLEPEPLIQVPWHRELTWQDVSALIVNKMIGTGIFTGPPAVLMCTGRKDTALAIWAAGFMYTLLSMILYLEFSRKLPYTGGELIYLDELLPKPALLAYTCYALYFICIYSTATNGMQFARQTIIAATESTDVTDQRVMRFIAVSSLIKPLQVAGEIPNYATLRKGFIGAVLVVGLLYMFINIVYCYAMPWPDDGRLELQYVPLFFGNSSSAEQAWAILTAFSAVGIKQTVAWTNLLPWSPLWMKSAPIPRKEAKDYVELRMLNNQDAQDQHSIHTGEPQGGLLLHWIVCVIQICATAAIPVVTEAIMFPGQLLNYFHAIVGVVLGAMFSRFHNIENKVPVKRRWQSPREARWLRPKILRALLGWTYAALSLAILVLACIPPYKNTDGAERVVKGWFYPIICFGLLVVFSIYYFLDGYENYYEVFFPGAPTYGNFLYWFFGGTDERYYPRVSDQLHQVGERFAVGRGGNEGNVPGAL</sequence>
<feature type="transmembrane region" description="Helical" evidence="6">
    <location>
        <begin position="264"/>
        <end position="285"/>
    </location>
</feature>
<evidence type="ECO:0000256" key="2">
    <source>
        <dbReference type="ARBA" id="ARBA00022692"/>
    </source>
</evidence>
<organism evidence="7 8">
    <name type="scientific">Paraconiothyrium brasiliense</name>
    <dbReference type="NCBI Taxonomy" id="300254"/>
    <lineage>
        <taxon>Eukaryota</taxon>
        <taxon>Fungi</taxon>
        <taxon>Dikarya</taxon>
        <taxon>Ascomycota</taxon>
        <taxon>Pezizomycotina</taxon>
        <taxon>Dothideomycetes</taxon>
        <taxon>Pleosporomycetidae</taxon>
        <taxon>Pleosporales</taxon>
        <taxon>Massarineae</taxon>
        <taxon>Didymosphaeriaceae</taxon>
        <taxon>Paraconiothyrium</taxon>
    </lineage>
</organism>
<feature type="region of interest" description="Disordered" evidence="5">
    <location>
        <begin position="1"/>
        <end position="54"/>
    </location>
</feature>
<feature type="transmembrane region" description="Helical" evidence="6">
    <location>
        <begin position="411"/>
        <end position="432"/>
    </location>
</feature>
<name>A0ABR3R5C4_9PLEO</name>
<protein>
    <recommendedName>
        <fullName evidence="9">Amino acid transporter</fullName>
    </recommendedName>
</protein>
<feature type="transmembrane region" description="Helical" evidence="6">
    <location>
        <begin position="332"/>
        <end position="353"/>
    </location>
</feature>
<feature type="transmembrane region" description="Helical" evidence="6">
    <location>
        <begin position="216"/>
        <end position="239"/>
    </location>
</feature>
<comment type="subcellular location">
    <subcellularLocation>
        <location evidence="1">Membrane</location>
        <topology evidence="1">Multi-pass membrane protein</topology>
    </subcellularLocation>
</comment>
<dbReference type="InterPro" id="IPR002293">
    <property type="entry name" value="AA/rel_permease1"/>
</dbReference>
<feature type="transmembrane region" description="Helical" evidence="6">
    <location>
        <begin position="365"/>
        <end position="383"/>
    </location>
</feature>
<dbReference type="Proteomes" id="UP001521785">
    <property type="component" value="Unassembled WGS sequence"/>
</dbReference>
<evidence type="ECO:0000256" key="5">
    <source>
        <dbReference type="SAM" id="MobiDB-lite"/>
    </source>
</evidence>
<keyword evidence="4 6" id="KW-0472">Membrane</keyword>
<comment type="caution">
    <text evidence="7">The sequence shown here is derived from an EMBL/GenBank/DDBJ whole genome shotgun (WGS) entry which is preliminary data.</text>
</comment>